<evidence type="ECO:0000256" key="12">
    <source>
        <dbReference type="SAM" id="Phobius"/>
    </source>
</evidence>
<dbReference type="Proteomes" id="UP000315995">
    <property type="component" value="Chromosome"/>
</dbReference>
<keyword evidence="4" id="KW-0645">Protease</keyword>
<dbReference type="Pfam" id="PF02163">
    <property type="entry name" value="Peptidase_M50"/>
    <property type="match status" value="1"/>
</dbReference>
<sequence>MFGTSEKRWKLFTLSGHDVYLTPWFLFLVALFAFSGLRAGAGMEALTEIIIWAPVLFGGILFHEFGHAYALQAYGYGGSRIVLHGFGGVTVNERRGVTSPGKSIVISLAGPLASLLLGLLSAGVLLVYTGSGISEAFSGGGLLPSFLQTMAVVNLVWAVFNMLPINPMDGGHIVLHGLRWGLKNDRKAMRYSAISSLVFLGLLVFGVILMGFTGLGLIWILVLGGMFAMQNWQIYKATNQPNRRYPRGF</sequence>
<dbReference type="PANTHER" id="PTHR39188:SF3">
    <property type="entry name" value="STAGE IV SPORULATION PROTEIN FB"/>
    <property type="match status" value="1"/>
</dbReference>
<feature type="transmembrane region" description="Helical" evidence="12">
    <location>
        <begin position="20"/>
        <end position="37"/>
    </location>
</feature>
<dbReference type="GO" id="GO:0016020">
    <property type="term" value="C:membrane"/>
    <property type="evidence" value="ECO:0007669"/>
    <property type="project" value="UniProtKB-SubCell"/>
</dbReference>
<evidence type="ECO:0000259" key="13">
    <source>
        <dbReference type="Pfam" id="PF02163"/>
    </source>
</evidence>
<dbReference type="GO" id="GO:0006508">
    <property type="term" value="P:proteolysis"/>
    <property type="evidence" value="ECO:0007669"/>
    <property type="project" value="UniProtKB-KW"/>
</dbReference>
<evidence type="ECO:0000256" key="10">
    <source>
        <dbReference type="ARBA" id="ARBA00023049"/>
    </source>
</evidence>
<feature type="transmembrane region" description="Helical" evidence="12">
    <location>
        <begin position="141"/>
        <end position="160"/>
    </location>
</feature>
<dbReference type="GO" id="GO:0008237">
    <property type="term" value="F:metallopeptidase activity"/>
    <property type="evidence" value="ECO:0007669"/>
    <property type="project" value="UniProtKB-KW"/>
</dbReference>
<evidence type="ECO:0000256" key="7">
    <source>
        <dbReference type="ARBA" id="ARBA00022801"/>
    </source>
</evidence>
<name>A0A4Y6PRZ8_PERCE</name>
<accession>A0A4Y6PRZ8</accession>
<evidence type="ECO:0000256" key="9">
    <source>
        <dbReference type="ARBA" id="ARBA00022989"/>
    </source>
</evidence>
<evidence type="ECO:0000256" key="4">
    <source>
        <dbReference type="ARBA" id="ARBA00022670"/>
    </source>
</evidence>
<gene>
    <name evidence="14" type="ORF">FIV42_09755</name>
</gene>
<evidence type="ECO:0000256" key="5">
    <source>
        <dbReference type="ARBA" id="ARBA00022692"/>
    </source>
</evidence>
<comment type="cofactor">
    <cofactor evidence="1">
        <name>Zn(2+)</name>
        <dbReference type="ChEBI" id="CHEBI:29105"/>
    </cofactor>
</comment>
<keyword evidence="10" id="KW-0482">Metalloprotease</keyword>
<organism evidence="14 15">
    <name type="scientific">Persicimonas caeni</name>
    <dbReference type="NCBI Taxonomy" id="2292766"/>
    <lineage>
        <taxon>Bacteria</taxon>
        <taxon>Deltaproteobacteria</taxon>
        <taxon>Bradymonadales</taxon>
        <taxon>Bradymonadaceae</taxon>
        <taxon>Persicimonas</taxon>
    </lineage>
</organism>
<evidence type="ECO:0000313" key="14">
    <source>
        <dbReference type="EMBL" id="QDG51010.1"/>
    </source>
</evidence>
<evidence type="ECO:0000256" key="3">
    <source>
        <dbReference type="ARBA" id="ARBA00007931"/>
    </source>
</evidence>
<evidence type="ECO:0000313" key="15">
    <source>
        <dbReference type="Proteomes" id="UP000315995"/>
    </source>
</evidence>
<keyword evidence="8" id="KW-0862">Zinc</keyword>
<reference evidence="14 15" key="1">
    <citation type="submission" date="2019-06" db="EMBL/GenBank/DDBJ databases">
        <title>Persicimonas caeni gen. nov., sp. nov., a predatory bacterium isolated from solar saltern.</title>
        <authorList>
            <person name="Wang S."/>
        </authorList>
    </citation>
    <scope>NUCLEOTIDE SEQUENCE [LARGE SCALE GENOMIC DNA]</scope>
    <source>
        <strain evidence="14 15">YN101</strain>
    </source>
</reference>
<comment type="similarity">
    <text evidence="3">Belongs to the peptidase M50B family.</text>
</comment>
<feature type="transmembrane region" description="Helical" evidence="12">
    <location>
        <begin position="49"/>
        <end position="67"/>
    </location>
</feature>
<dbReference type="PANTHER" id="PTHR39188">
    <property type="entry name" value="MEMBRANE-ASSOCIATED ZINC METALLOPROTEASE M50B"/>
    <property type="match status" value="1"/>
</dbReference>
<dbReference type="EMBL" id="CP041186">
    <property type="protein sequence ID" value="QDG51010.1"/>
    <property type="molecule type" value="Genomic_DNA"/>
</dbReference>
<dbReference type="RefSeq" id="WP_141197500.1">
    <property type="nucleotide sequence ID" value="NZ_CP041186.1"/>
</dbReference>
<feature type="domain" description="Peptidase M50" evidence="13">
    <location>
        <begin position="144"/>
        <end position="201"/>
    </location>
</feature>
<keyword evidence="11 12" id="KW-0472">Membrane</keyword>
<keyword evidence="9 12" id="KW-1133">Transmembrane helix</keyword>
<keyword evidence="6" id="KW-0479">Metal-binding</keyword>
<keyword evidence="15" id="KW-1185">Reference proteome</keyword>
<evidence type="ECO:0000256" key="2">
    <source>
        <dbReference type="ARBA" id="ARBA00004141"/>
    </source>
</evidence>
<evidence type="ECO:0000256" key="8">
    <source>
        <dbReference type="ARBA" id="ARBA00022833"/>
    </source>
</evidence>
<dbReference type="AlphaFoldDB" id="A0A4Y6PRZ8"/>
<feature type="transmembrane region" description="Helical" evidence="12">
    <location>
        <begin position="216"/>
        <end position="235"/>
    </location>
</feature>
<keyword evidence="7" id="KW-0378">Hydrolase</keyword>
<keyword evidence="5 12" id="KW-0812">Transmembrane</keyword>
<dbReference type="OrthoDB" id="166377at2"/>
<dbReference type="GO" id="GO:0046872">
    <property type="term" value="F:metal ion binding"/>
    <property type="evidence" value="ECO:0007669"/>
    <property type="project" value="UniProtKB-KW"/>
</dbReference>
<feature type="transmembrane region" description="Helical" evidence="12">
    <location>
        <begin position="104"/>
        <end position="129"/>
    </location>
</feature>
<comment type="subcellular location">
    <subcellularLocation>
        <location evidence="2">Membrane</location>
        <topology evidence="2">Multi-pass membrane protein</topology>
    </subcellularLocation>
</comment>
<feature type="transmembrane region" description="Helical" evidence="12">
    <location>
        <begin position="188"/>
        <end position="210"/>
    </location>
</feature>
<dbReference type="InterPro" id="IPR008915">
    <property type="entry name" value="Peptidase_M50"/>
</dbReference>
<evidence type="ECO:0000256" key="1">
    <source>
        <dbReference type="ARBA" id="ARBA00001947"/>
    </source>
</evidence>
<accession>A0A5B8Y3P7</accession>
<protein>
    <recommendedName>
        <fullName evidence="13">Peptidase M50 domain-containing protein</fullName>
    </recommendedName>
</protein>
<evidence type="ECO:0000256" key="6">
    <source>
        <dbReference type="ARBA" id="ARBA00022723"/>
    </source>
</evidence>
<evidence type="ECO:0000256" key="11">
    <source>
        <dbReference type="ARBA" id="ARBA00023136"/>
    </source>
</evidence>
<proteinExistence type="inferred from homology"/>